<keyword evidence="3" id="KW-1185">Reference proteome</keyword>
<sequence length="124" mass="13477">MSRQATSLTQFSSRRIQPPSVNSVENPVETGRGRRCSRWARRKTGGATHATQRKGSNEPPAVPSIAVNPPPSPPELPASCAILPVSQTSEIRQVGRIKARSTAVFLYAAPKLFRSRNQQTGEQS</sequence>
<dbReference type="EMBL" id="AYKW01000031">
    <property type="protein sequence ID" value="PIL27954.1"/>
    <property type="molecule type" value="Genomic_DNA"/>
</dbReference>
<reference evidence="2 3" key="1">
    <citation type="journal article" date="2015" name="Sci. Rep.">
        <title>Chromosome-level genome map provides insights into diverse defense mechanisms in the medicinal fungus Ganoderma sinense.</title>
        <authorList>
            <person name="Zhu Y."/>
            <person name="Xu J."/>
            <person name="Sun C."/>
            <person name="Zhou S."/>
            <person name="Xu H."/>
            <person name="Nelson D.R."/>
            <person name="Qian J."/>
            <person name="Song J."/>
            <person name="Luo H."/>
            <person name="Xiang L."/>
            <person name="Li Y."/>
            <person name="Xu Z."/>
            <person name="Ji A."/>
            <person name="Wang L."/>
            <person name="Lu S."/>
            <person name="Hayward A."/>
            <person name="Sun W."/>
            <person name="Li X."/>
            <person name="Schwartz D.C."/>
            <person name="Wang Y."/>
            <person name="Chen S."/>
        </authorList>
    </citation>
    <scope>NUCLEOTIDE SEQUENCE [LARGE SCALE GENOMIC DNA]</scope>
    <source>
        <strain evidence="2 3">ZZ0214-1</strain>
    </source>
</reference>
<feature type="compositionally biased region" description="Basic residues" evidence="1">
    <location>
        <begin position="33"/>
        <end position="44"/>
    </location>
</feature>
<accession>A0A2G8S2H8</accession>
<dbReference type="AlphaFoldDB" id="A0A2G8S2H8"/>
<name>A0A2G8S2H8_9APHY</name>
<feature type="region of interest" description="Disordered" evidence="1">
    <location>
        <begin position="1"/>
        <end position="79"/>
    </location>
</feature>
<comment type="caution">
    <text evidence="2">The sequence shown here is derived from an EMBL/GenBank/DDBJ whole genome shotgun (WGS) entry which is preliminary data.</text>
</comment>
<gene>
    <name evidence="2" type="ORF">GSI_09898</name>
</gene>
<evidence type="ECO:0000256" key="1">
    <source>
        <dbReference type="SAM" id="MobiDB-lite"/>
    </source>
</evidence>
<evidence type="ECO:0000313" key="3">
    <source>
        <dbReference type="Proteomes" id="UP000230002"/>
    </source>
</evidence>
<organism evidence="2 3">
    <name type="scientific">Ganoderma sinense ZZ0214-1</name>
    <dbReference type="NCBI Taxonomy" id="1077348"/>
    <lineage>
        <taxon>Eukaryota</taxon>
        <taxon>Fungi</taxon>
        <taxon>Dikarya</taxon>
        <taxon>Basidiomycota</taxon>
        <taxon>Agaricomycotina</taxon>
        <taxon>Agaricomycetes</taxon>
        <taxon>Polyporales</taxon>
        <taxon>Polyporaceae</taxon>
        <taxon>Ganoderma</taxon>
    </lineage>
</organism>
<proteinExistence type="predicted"/>
<evidence type="ECO:0000313" key="2">
    <source>
        <dbReference type="EMBL" id="PIL27954.1"/>
    </source>
</evidence>
<dbReference type="Proteomes" id="UP000230002">
    <property type="component" value="Unassembled WGS sequence"/>
</dbReference>
<protein>
    <submittedName>
        <fullName evidence="2">Uncharacterized protein</fullName>
    </submittedName>
</protein>
<feature type="compositionally biased region" description="Polar residues" evidence="1">
    <location>
        <begin position="1"/>
        <end position="25"/>
    </location>
</feature>